<sequence>MKVYLFFILNLIAVASLAQQKQTVEPADTVLATYLQRQFYSESFVDTCYTGIHFLEISFSSGSMSTFISGNLNSVYKRRIESLLADPLKIWDKRYVAYCKKNKIHIVLPILFVINANCYRLKDSNNPVDPVDPVSKATVNELAVKMLSSQTLSLKQSFNQIGLEQKGKATNCILVAPCTISSRLNKQNVMM</sequence>
<feature type="signal peptide" evidence="1">
    <location>
        <begin position="1"/>
        <end position="18"/>
    </location>
</feature>
<dbReference type="RefSeq" id="WP_081145521.1">
    <property type="nucleotide sequence ID" value="NZ_LVYD01000002.1"/>
</dbReference>
<protein>
    <submittedName>
        <fullName evidence="2">Uncharacterized protein</fullName>
    </submittedName>
</protein>
<keyword evidence="3" id="KW-1185">Reference proteome</keyword>
<keyword evidence="1" id="KW-0732">Signal</keyword>
<organism evidence="2 3">
    <name type="scientific">Niastella vici</name>
    <dbReference type="NCBI Taxonomy" id="1703345"/>
    <lineage>
        <taxon>Bacteria</taxon>
        <taxon>Pseudomonadati</taxon>
        <taxon>Bacteroidota</taxon>
        <taxon>Chitinophagia</taxon>
        <taxon>Chitinophagales</taxon>
        <taxon>Chitinophagaceae</taxon>
        <taxon>Niastella</taxon>
    </lineage>
</organism>
<proteinExistence type="predicted"/>
<accession>A0A1V9G7E9</accession>
<evidence type="ECO:0000256" key="1">
    <source>
        <dbReference type="SAM" id="SignalP"/>
    </source>
</evidence>
<evidence type="ECO:0000313" key="3">
    <source>
        <dbReference type="Proteomes" id="UP000192796"/>
    </source>
</evidence>
<gene>
    <name evidence="2" type="ORF">A3860_13950</name>
</gene>
<dbReference type="Proteomes" id="UP000192796">
    <property type="component" value="Unassembled WGS sequence"/>
</dbReference>
<dbReference type="OrthoDB" id="660081at2"/>
<comment type="caution">
    <text evidence="2">The sequence shown here is derived from an EMBL/GenBank/DDBJ whole genome shotgun (WGS) entry which is preliminary data.</text>
</comment>
<reference evidence="2 3" key="1">
    <citation type="submission" date="2016-03" db="EMBL/GenBank/DDBJ databases">
        <title>Niastella vici sp. nov., isolated from farmland soil.</title>
        <authorList>
            <person name="Chen L."/>
            <person name="Wang D."/>
            <person name="Yang S."/>
            <person name="Wang G."/>
        </authorList>
    </citation>
    <scope>NUCLEOTIDE SEQUENCE [LARGE SCALE GENOMIC DNA]</scope>
    <source>
        <strain evidence="2 3">DJ57</strain>
    </source>
</reference>
<dbReference type="EMBL" id="LVYD01000002">
    <property type="protein sequence ID" value="OQP66579.1"/>
    <property type="molecule type" value="Genomic_DNA"/>
</dbReference>
<name>A0A1V9G7E9_9BACT</name>
<feature type="chain" id="PRO_5013071281" evidence="1">
    <location>
        <begin position="19"/>
        <end position="191"/>
    </location>
</feature>
<dbReference type="AlphaFoldDB" id="A0A1V9G7E9"/>
<evidence type="ECO:0000313" key="2">
    <source>
        <dbReference type="EMBL" id="OQP66579.1"/>
    </source>
</evidence>